<dbReference type="EMBL" id="BAAAMJ010000044">
    <property type="protein sequence ID" value="GAA1926239.1"/>
    <property type="molecule type" value="Genomic_DNA"/>
</dbReference>
<protein>
    <recommendedName>
        <fullName evidence="3 9">Gluconokinase</fullName>
        <ecNumber evidence="3 9">2.7.1.12</ecNumber>
    </recommendedName>
</protein>
<dbReference type="CDD" id="cd02021">
    <property type="entry name" value="GntK"/>
    <property type="match status" value="1"/>
</dbReference>
<evidence type="ECO:0000256" key="1">
    <source>
        <dbReference type="ARBA" id="ARBA00004761"/>
    </source>
</evidence>
<evidence type="ECO:0000313" key="11">
    <source>
        <dbReference type="Proteomes" id="UP001501303"/>
    </source>
</evidence>
<evidence type="ECO:0000256" key="2">
    <source>
        <dbReference type="ARBA" id="ARBA00008420"/>
    </source>
</evidence>
<dbReference type="PANTHER" id="PTHR43442:SF3">
    <property type="entry name" value="GLUCONOKINASE-RELATED"/>
    <property type="match status" value="1"/>
</dbReference>
<comment type="similarity">
    <text evidence="2 9">Belongs to the gluconokinase GntK/GntV family.</text>
</comment>
<evidence type="ECO:0000256" key="3">
    <source>
        <dbReference type="ARBA" id="ARBA00012054"/>
    </source>
</evidence>
<dbReference type="InterPro" id="IPR027417">
    <property type="entry name" value="P-loop_NTPase"/>
</dbReference>
<dbReference type="EC" id="2.7.1.12" evidence="3 9"/>
<evidence type="ECO:0000256" key="8">
    <source>
        <dbReference type="ARBA" id="ARBA00048090"/>
    </source>
</evidence>
<gene>
    <name evidence="10" type="ORF">GCM10009716_37980</name>
</gene>
<evidence type="ECO:0000313" key="10">
    <source>
        <dbReference type="EMBL" id="GAA1926239.1"/>
    </source>
</evidence>
<dbReference type="Gene3D" id="3.40.50.300">
    <property type="entry name" value="P-loop containing nucleotide triphosphate hydrolases"/>
    <property type="match status" value="1"/>
</dbReference>
<comment type="caution">
    <text evidence="10">The sequence shown here is derived from an EMBL/GenBank/DDBJ whole genome shotgun (WGS) entry which is preliminary data.</text>
</comment>
<reference evidence="10 11" key="1">
    <citation type="journal article" date="2019" name="Int. J. Syst. Evol. Microbiol.">
        <title>The Global Catalogue of Microorganisms (GCM) 10K type strain sequencing project: providing services to taxonomists for standard genome sequencing and annotation.</title>
        <authorList>
            <consortium name="The Broad Institute Genomics Platform"/>
            <consortium name="The Broad Institute Genome Sequencing Center for Infectious Disease"/>
            <person name="Wu L."/>
            <person name="Ma J."/>
        </authorList>
    </citation>
    <scope>NUCLEOTIDE SEQUENCE [LARGE SCALE GENOMIC DNA]</scope>
    <source>
        <strain evidence="10 11">JCM 13581</strain>
    </source>
</reference>
<accession>A0ABN2PMP4</accession>
<evidence type="ECO:0000256" key="6">
    <source>
        <dbReference type="ARBA" id="ARBA00022777"/>
    </source>
</evidence>
<keyword evidence="11" id="KW-1185">Reference proteome</keyword>
<dbReference type="SUPFAM" id="SSF52540">
    <property type="entry name" value="P-loop containing nucleoside triphosphate hydrolases"/>
    <property type="match status" value="1"/>
</dbReference>
<evidence type="ECO:0000256" key="5">
    <source>
        <dbReference type="ARBA" id="ARBA00022741"/>
    </source>
</evidence>
<evidence type="ECO:0000256" key="9">
    <source>
        <dbReference type="RuleBase" id="RU363066"/>
    </source>
</evidence>
<dbReference type="InterPro" id="IPR006001">
    <property type="entry name" value="Therm_gnt_kin"/>
</dbReference>
<comment type="catalytic activity">
    <reaction evidence="8 9">
        <text>D-gluconate + ATP = 6-phospho-D-gluconate + ADP + H(+)</text>
        <dbReference type="Rhea" id="RHEA:19433"/>
        <dbReference type="ChEBI" id="CHEBI:15378"/>
        <dbReference type="ChEBI" id="CHEBI:18391"/>
        <dbReference type="ChEBI" id="CHEBI:30616"/>
        <dbReference type="ChEBI" id="CHEBI:58759"/>
        <dbReference type="ChEBI" id="CHEBI:456216"/>
        <dbReference type="EC" id="2.7.1.12"/>
    </reaction>
</comment>
<keyword evidence="7 9" id="KW-0067">ATP-binding</keyword>
<dbReference type="NCBIfam" id="TIGR01313">
    <property type="entry name" value="therm_gnt_kin"/>
    <property type="match status" value="1"/>
</dbReference>
<dbReference type="Pfam" id="PF13671">
    <property type="entry name" value="AAA_33"/>
    <property type="match status" value="1"/>
</dbReference>
<evidence type="ECO:0000256" key="7">
    <source>
        <dbReference type="ARBA" id="ARBA00022840"/>
    </source>
</evidence>
<proteinExistence type="inferred from homology"/>
<name>A0ABN2PMP4_9ACTN</name>
<dbReference type="Proteomes" id="UP001501303">
    <property type="component" value="Unassembled WGS sequence"/>
</dbReference>
<keyword evidence="4 9" id="KW-0808">Transferase</keyword>
<comment type="pathway">
    <text evidence="1">Carbohydrate acid metabolism.</text>
</comment>
<dbReference type="PANTHER" id="PTHR43442">
    <property type="entry name" value="GLUCONOKINASE-RELATED"/>
    <property type="match status" value="1"/>
</dbReference>
<keyword evidence="5 9" id="KW-0547">Nucleotide-binding</keyword>
<sequence length="177" mass="18790">MTPTAAPTGLVVMGVSGCGKSTVARLAAERLGWEMDEADDFHPPQNVARMARGVPLTDHDRLPWLTALRDRMSARADGGRSTVLACSALKRSYRDLLRGARCRVRFVFLDGTPQAVAERLAGRSGHFMPASLLESQFADLEPLAGDEDGVTVALTGAPEEITGEALGRLGLLAPPPA</sequence>
<keyword evidence="6 9" id="KW-0418">Kinase</keyword>
<organism evidence="10 11">
    <name type="scientific">Streptomyces sodiiphilus</name>
    <dbReference type="NCBI Taxonomy" id="226217"/>
    <lineage>
        <taxon>Bacteria</taxon>
        <taxon>Bacillati</taxon>
        <taxon>Actinomycetota</taxon>
        <taxon>Actinomycetes</taxon>
        <taxon>Kitasatosporales</taxon>
        <taxon>Streptomycetaceae</taxon>
        <taxon>Streptomyces</taxon>
    </lineage>
</organism>
<evidence type="ECO:0000256" key="4">
    <source>
        <dbReference type="ARBA" id="ARBA00022679"/>
    </source>
</evidence>